<name>A0ACC7NBD3_9BURK</name>
<evidence type="ECO:0000313" key="1">
    <source>
        <dbReference type="EMBL" id="MFM0103061.1"/>
    </source>
</evidence>
<evidence type="ECO:0000313" key="2">
    <source>
        <dbReference type="Proteomes" id="UP001629235"/>
    </source>
</evidence>
<dbReference type="Proteomes" id="UP001629235">
    <property type="component" value="Unassembled WGS sequence"/>
</dbReference>
<organism evidence="1 2">
    <name type="scientific">Paraburkholderia rhynchosiae</name>
    <dbReference type="NCBI Taxonomy" id="487049"/>
    <lineage>
        <taxon>Bacteria</taxon>
        <taxon>Pseudomonadati</taxon>
        <taxon>Pseudomonadota</taxon>
        <taxon>Betaproteobacteria</taxon>
        <taxon>Burkholderiales</taxon>
        <taxon>Burkholderiaceae</taxon>
        <taxon>Paraburkholderia</taxon>
    </lineage>
</organism>
<accession>A0ACC7NBD3</accession>
<sequence length="117" mass="12699">MSTYKETPRVTAGLPHAPSPSLPFRSALRRWNLRVQWTIAVLSAIGAIMSARWYGSYGTALGMAQFLVIFGLFGAGLSHAISILRAQLNALCDGDLVRDVCLPGRDELAALGMRDDH</sequence>
<gene>
    <name evidence="1" type="ORF">PQR01_06115</name>
</gene>
<reference evidence="1 2" key="1">
    <citation type="journal article" date="2024" name="Chem. Sci.">
        <title>Discovery of megapolipeptins by genome mining of a Burkholderiales bacteria collection.</title>
        <authorList>
            <person name="Paulo B.S."/>
            <person name="Recchia M.J.J."/>
            <person name="Lee S."/>
            <person name="Fergusson C.H."/>
            <person name="Romanowski S.B."/>
            <person name="Hernandez A."/>
            <person name="Krull N."/>
            <person name="Liu D.Y."/>
            <person name="Cavanagh H."/>
            <person name="Bos A."/>
            <person name="Gray C.A."/>
            <person name="Murphy B.T."/>
            <person name="Linington R.G."/>
            <person name="Eustaquio A.S."/>
        </authorList>
    </citation>
    <scope>NUCLEOTIDE SEQUENCE [LARGE SCALE GENOMIC DNA]</scope>
    <source>
        <strain evidence="1 2">RL18-126-BIB-B</strain>
    </source>
</reference>
<protein>
    <submittedName>
        <fullName evidence="1">Uncharacterized protein</fullName>
    </submittedName>
</protein>
<keyword evidence="2" id="KW-1185">Reference proteome</keyword>
<proteinExistence type="predicted"/>
<dbReference type="EMBL" id="JAQQDW010000008">
    <property type="protein sequence ID" value="MFM0103061.1"/>
    <property type="molecule type" value="Genomic_DNA"/>
</dbReference>
<comment type="caution">
    <text evidence="1">The sequence shown here is derived from an EMBL/GenBank/DDBJ whole genome shotgun (WGS) entry which is preliminary data.</text>
</comment>